<dbReference type="EMBL" id="LRBV02000009">
    <property type="status" value="NOT_ANNOTATED_CDS"/>
    <property type="molecule type" value="Genomic_DNA"/>
</dbReference>
<reference evidence="1" key="2">
    <citation type="submission" date="2021-01" db="UniProtKB">
        <authorList>
            <consortium name="EnsemblPlants"/>
        </authorList>
    </citation>
    <scope>IDENTIFICATION</scope>
</reference>
<sequence length="105" mass="11299">MEGVFIDPTTVFPVAKQLCDEYKAHKSTPQNPGQPQIANWSYRLDKVNFDGAIFVDINASGIAISVRDFEGFPIAALSRKGRRVGSAGEAELLAAQRALVFAGCA</sequence>
<keyword evidence="2" id="KW-1185">Reference proteome</keyword>
<reference evidence="1 2" key="1">
    <citation type="journal article" date="2016" name="G3 (Bethesda)">
        <title>First Draft Assembly and Annotation of the Genome of a California Endemic Oak Quercus lobata Nee (Fagaceae).</title>
        <authorList>
            <person name="Sork V.L."/>
            <person name="Fitz-Gibbon S.T."/>
            <person name="Puiu D."/>
            <person name="Crepeau M."/>
            <person name="Gugger P.F."/>
            <person name="Sherman R."/>
            <person name="Stevens K."/>
            <person name="Langley C.H."/>
            <person name="Pellegrini M."/>
            <person name="Salzberg S.L."/>
        </authorList>
    </citation>
    <scope>NUCLEOTIDE SEQUENCE [LARGE SCALE GENOMIC DNA]</scope>
    <source>
        <strain evidence="1 2">cv. SW786</strain>
    </source>
</reference>
<dbReference type="Proteomes" id="UP000594261">
    <property type="component" value="Chromosome 9"/>
</dbReference>
<dbReference type="Gramene" id="QL09p024165:mrna">
    <property type="protein sequence ID" value="QL09p024165:mrna:CDS:1"/>
    <property type="gene ID" value="QL09p024165"/>
</dbReference>
<dbReference type="AlphaFoldDB" id="A0A7N2MJ52"/>
<name>A0A7N2MJ52_QUELO</name>
<accession>A0A7N2MJ52</accession>
<organism evidence="1 2">
    <name type="scientific">Quercus lobata</name>
    <name type="common">Valley oak</name>
    <dbReference type="NCBI Taxonomy" id="97700"/>
    <lineage>
        <taxon>Eukaryota</taxon>
        <taxon>Viridiplantae</taxon>
        <taxon>Streptophyta</taxon>
        <taxon>Embryophyta</taxon>
        <taxon>Tracheophyta</taxon>
        <taxon>Spermatophyta</taxon>
        <taxon>Magnoliopsida</taxon>
        <taxon>eudicotyledons</taxon>
        <taxon>Gunneridae</taxon>
        <taxon>Pentapetalae</taxon>
        <taxon>rosids</taxon>
        <taxon>fabids</taxon>
        <taxon>Fagales</taxon>
        <taxon>Fagaceae</taxon>
        <taxon>Quercus</taxon>
    </lineage>
</organism>
<proteinExistence type="predicted"/>
<evidence type="ECO:0000313" key="1">
    <source>
        <dbReference type="EnsemblPlants" id="QL09p024165:mrna:CDS:1"/>
    </source>
</evidence>
<dbReference type="InParanoid" id="A0A7N2MJ52"/>
<protein>
    <submittedName>
        <fullName evidence="1">Uncharacterized protein</fullName>
    </submittedName>
</protein>
<dbReference type="EnsemblPlants" id="QL09p024165:mrna">
    <property type="protein sequence ID" value="QL09p024165:mrna:CDS:1"/>
    <property type="gene ID" value="QL09p024165"/>
</dbReference>
<evidence type="ECO:0000313" key="2">
    <source>
        <dbReference type="Proteomes" id="UP000594261"/>
    </source>
</evidence>